<feature type="transmembrane region" description="Helical" evidence="2">
    <location>
        <begin position="256"/>
        <end position="275"/>
    </location>
</feature>
<comment type="caution">
    <text evidence="4">The sequence shown here is derived from an EMBL/GenBank/DDBJ whole genome shotgun (WGS) entry which is preliminary data.</text>
</comment>
<sequence>MSTVVREPAEQSADAPAPGTAPSRRLPAELLTYVAAGLLGALVTFGSLQLWRARLDVPFTYWGDAVAVAAHFKTVLETGWYEYQPLLGAPAGQTYHDFPTADNLHLVVAHVLGWFTSDVAVAMNLYYLLGFVLTALAAVWFLRECGVSRPVSVALAVLLAIAPYHFLRGEGHLWLASYYPLPLGLVVVLRVLRGEHVWGRGRRAGVLGLLTGRGATTVVVLALLATASSYYAVFVVILLAVAGGAAFLRDHDWRRFVGAAGAGVLLVAVVLANMAPDLLYARRNGPSAAGLVRNAAEVEIYALKLAQLLLPVPGHRFDLFERIRGRYDSTYPLLSENPSLGIVAALGLVCALAVPLLRLVRRSPERDAADPTHRSRTGTIELLSLLVVVAFLCSTVGGLATFLSFLTSSLRGWNRMSIVIAVLSLAVVGLVIDALLAYLARRQGWGTGVRRGVAVLVAGGLVVVGYLDQVPRAYVPTYESSAVAYAADEEWVTTVEDALPEGAMVFQLPYAGFPETPSVNGVFDTDQLRPYLHSDDLRWSGGGIKGRSTTDWGAVVAQQSPPAMVTNLAAAGFSAVVVDRTAYGEAAGPVEQQLVEAAGAPVAESRDGRFALYSLLDEAESLDENNPPDAVREVAEAVVAPVLPYAGKAVGTMPGPTGQPDWVLPPGSEGIVLDNGRDDSVRLRVQASVTSQPGTDESIVVRLGDEDVTVALTAGVGVLDERVDVPPGRTLISAVSPNTVTLGGLVVEEVGVPELVP</sequence>
<organism evidence="4 5">
    <name type="scientific">Cellulomonas cellasea</name>
    <dbReference type="NCBI Taxonomy" id="43670"/>
    <lineage>
        <taxon>Bacteria</taxon>
        <taxon>Bacillati</taxon>
        <taxon>Actinomycetota</taxon>
        <taxon>Actinomycetes</taxon>
        <taxon>Micrococcales</taxon>
        <taxon>Cellulomonadaceae</taxon>
        <taxon>Cellulomonas</taxon>
    </lineage>
</organism>
<dbReference type="InterPro" id="IPR036259">
    <property type="entry name" value="MFS_trans_sf"/>
</dbReference>
<feature type="region of interest" description="Disordered" evidence="1">
    <location>
        <begin position="1"/>
        <end position="21"/>
    </location>
</feature>
<gene>
    <name evidence="4" type="ORF">FHR80_001810</name>
</gene>
<dbReference type="RefSeq" id="WP_183295738.1">
    <property type="nucleotide sequence ID" value="NZ_JACHVX010000002.1"/>
</dbReference>
<evidence type="ECO:0000256" key="1">
    <source>
        <dbReference type="SAM" id="MobiDB-lite"/>
    </source>
</evidence>
<reference evidence="4 5" key="1">
    <citation type="submission" date="2020-08" db="EMBL/GenBank/DDBJ databases">
        <title>The Agave Microbiome: Exploring the role of microbial communities in plant adaptations to desert environments.</title>
        <authorList>
            <person name="Partida-Martinez L.P."/>
        </authorList>
    </citation>
    <scope>NUCLEOTIDE SEQUENCE [LARGE SCALE GENOMIC DNA]</scope>
    <source>
        <strain evidence="4 5">RAS26</strain>
    </source>
</reference>
<evidence type="ECO:0000256" key="2">
    <source>
        <dbReference type="SAM" id="Phobius"/>
    </source>
</evidence>
<dbReference type="Proteomes" id="UP000518206">
    <property type="component" value="Unassembled WGS sequence"/>
</dbReference>
<keyword evidence="2" id="KW-0812">Transmembrane</keyword>
<reference evidence="4 5" key="2">
    <citation type="submission" date="2020-08" db="EMBL/GenBank/DDBJ databases">
        <authorList>
            <person name="Partida-Martinez L."/>
            <person name="Huntemann M."/>
            <person name="Clum A."/>
            <person name="Wang J."/>
            <person name="Palaniappan K."/>
            <person name="Ritter S."/>
            <person name="Chen I.-M."/>
            <person name="Stamatis D."/>
            <person name="Reddy T."/>
            <person name="O'Malley R."/>
            <person name="Daum C."/>
            <person name="Shapiro N."/>
            <person name="Ivanova N."/>
            <person name="Kyrpides N."/>
            <person name="Woyke T."/>
        </authorList>
    </citation>
    <scope>NUCLEOTIDE SEQUENCE [LARGE SCALE GENOMIC DNA]</scope>
    <source>
        <strain evidence="4 5">RAS26</strain>
    </source>
</reference>
<feature type="transmembrane region" description="Helical" evidence="2">
    <location>
        <begin position="173"/>
        <end position="192"/>
    </location>
</feature>
<keyword evidence="4" id="KW-0808">Transferase</keyword>
<dbReference type="AlphaFoldDB" id="A0A7W4YAT2"/>
<dbReference type="SUPFAM" id="SSF103473">
    <property type="entry name" value="MFS general substrate transporter"/>
    <property type="match status" value="1"/>
</dbReference>
<dbReference type="Pfam" id="PF19830">
    <property type="entry name" value="DUF6311"/>
    <property type="match status" value="1"/>
</dbReference>
<dbReference type="EMBL" id="JACHVX010000002">
    <property type="protein sequence ID" value="MBB2922898.1"/>
    <property type="molecule type" value="Genomic_DNA"/>
</dbReference>
<proteinExistence type="predicted"/>
<name>A0A7W4YAT2_9CELL</name>
<feature type="transmembrane region" description="Helical" evidence="2">
    <location>
        <begin position="382"/>
        <end position="406"/>
    </location>
</feature>
<feature type="transmembrane region" description="Helical" evidence="2">
    <location>
        <begin position="230"/>
        <end position="249"/>
    </location>
</feature>
<protein>
    <submittedName>
        <fullName evidence="4">Phosphoglycerol transferase</fullName>
        <ecNumber evidence="4">2.7.8.20</ecNumber>
    </submittedName>
</protein>
<keyword evidence="2" id="KW-1133">Transmembrane helix</keyword>
<evidence type="ECO:0000313" key="4">
    <source>
        <dbReference type="EMBL" id="MBB2922898.1"/>
    </source>
</evidence>
<dbReference type="GO" id="GO:0008960">
    <property type="term" value="F:phosphatidylglycerol-membrane-oligosaccharide glycerophosphotransferase activity"/>
    <property type="evidence" value="ECO:0007669"/>
    <property type="project" value="UniProtKB-EC"/>
</dbReference>
<feature type="domain" description="DUF6311" evidence="3">
    <location>
        <begin position="123"/>
        <end position="272"/>
    </location>
</feature>
<keyword evidence="2" id="KW-0472">Membrane</keyword>
<accession>A0A7W4YAT2</accession>
<feature type="transmembrane region" description="Helical" evidence="2">
    <location>
        <begin position="340"/>
        <end position="361"/>
    </location>
</feature>
<feature type="transmembrane region" description="Helical" evidence="2">
    <location>
        <begin position="204"/>
        <end position="224"/>
    </location>
</feature>
<dbReference type="InterPro" id="IPR046278">
    <property type="entry name" value="DUF6311"/>
</dbReference>
<feature type="transmembrane region" description="Helical" evidence="2">
    <location>
        <begin position="30"/>
        <end position="51"/>
    </location>
</feature>
<feature type="transmembrane region" description="Helical" evidence="2">
    <location>
        <begin position="150"/>
        <end position="167"/>
    </location>
</feature>
<evidence type="ECO:0000259" key="3">
    <source>
        <dbReference type="Pfam" id="PF19830"/>
    </source>
</evidence>
<feature type="transmembrane region" description="Helical" evidence="2">
    <location>
        <begin position="451"/>
        <end position="467"/>
    </location>
</feature>
<dbReference type="EC" id="2.7.8.20" evidence="4"/>
<feature type="transmembrane region" description="Helical" evidence="2">
    <location>
        <begin position="418"/>
        <end position="439"/>
    </location>
</feature>
<evidence type="ECO:0000313" key="5">
    <source>
        <dbReference type="Proteomes" id="UP000518206"/>
    </source>
</evidence>
<feature type="transmembrane region" description="Helical" evidence="2">
    <location>
        <begin position="125"/>
        <end position="143"/>
    </location>
</feature>